<gene>
    <name evidence="9" type="primary">cel1_4</name>
    <name evidence="9" type="ORF">LSUE1_G002614</name>
</gene>
<dbReference type="InterPro" id="IPR005103">
    <property type="entry name" value="AA9_LPMO"/>
</dbReference>
<dbReference type="GO" id="GO:0030248">
    <property type="term" value="F:cellulose binding"/>
    <property type="evidence" value="ECO:0007669"/>
    <property type="project" value="UniProtKB-UniRule"/>
</dbReference>
<evidence type="ECO:0000256" key="4">
    <source>
        <dbReference type="ARBA" id="ARBA00023157"/>
    </source>
</evidence>
<dbReference type="Gene3D" id="2.70.50.70">
    <property type="match status" value="1"/>
</dbReference>
<keyword evidence="6" id="KW-0624">Polysaccharide degradation</keyword>
<dbReference type="Pfam" id="PF03443">
    <property type="entry name" value="AA9"/>
    <property type="match status" value="1"/>
</dbReference>
<evidence type="ECO:0000259" key="8">
    <source>
        <dbReference type="Pfam" id="PF03443"/>
    </source>
</evidence>
<proteinExistence type="predicted"/>
<protein>
    <recommendedName>
        <fullName evidence="6">AA9 family lytic polysaccharide monooxygenase</fullName>
        <ecNumber evidence="6">1.14.99.56</ecNumber>
    </recommendedName>
    <alternativeName>
        <fullName evidence="6">Endo-beta-1,4-glucanase</fullName>
    </alternativeName>
    <alternativeName>
        <fullName evidence="6">Glycosyl hydrolase 61 family protein</fullName>
    </alternativeName>
</protein>
<evidence type="ECO:0000313" key="9">
    <source>
        <dbReference type="EMBL" id="TVY82993.1"/>
    </source>
</evidence>
<dbReference type="EC" id="1.14.99.56" evidence="6"/>
<keyword evidence="7" id="KW-0732">Signal</keyword>
<feature type="domain" description="Auxiliary Activity family 9 catalytic" evidence="8">
    <location>
        <begin position="19"/>
        <end position="227"/>
    </location>
</feature>
<name>A0A8T9CJT1_9HELO</name>
<dbReference type="InterPro" id="IPR049892">
    <property type="entry name" value="AA9"/>
</dbReference>
<evidence type="ECO:0000256" key="2">
    <source>
        <dbReference type="ARBA" id="ARBA00004613"/>
    </source>
</evidence>
<evidence type="ECO:0000256" key="7">
    <source>
        <dbReference type="SAM" id="SignalP"/>
    </source>
</evidence>
<evidence type="ECO:0000256" key="5">
    <source>
        <dbReference type="ARBA" id="ARBA00023180"/>
    </source>
</evidence>
<sequence length="243" mass="25125">MYFSTAAIVAALSATASAHGGVVSYDIGGTTYNGFVPYNSASGQTSIQREWDSYNPIQDPTLASMACNAAGAPGSLVATVAAGSKVTAYWNKPWPHTIGPVLVWMANCGGDCKTFEPTGNVWFKIDQAGLISGNLDTGLWSSGEMVANGSSWTSTIPSSLKPGNYLIRHETIAMHTAGQPQWYPECAQLTVTGSGTGVPAASLLAAIPGVYSLSDPAMSVDVYSTAAQTTTTWAIPGPAVYSG</sequence>
<dbReference type="GO" id="GO:0005576">
    <property type="term" value="C:extracellular region"/>
    <property type="evidence" value="ECO:0007669"/>
    <property type="project" value="UniProtKB-SubCell"/>
</dbReference>
<keyword evidence="3 6" id="KW-0964">Secreted</keyword>
<dbReference type="PANTHER" id="PTHR33353">
    <property type="entry name" value="PUTATIVE (AFU_ORTHOLOGUE AFUA_1G12560)-RELATED"/>
    <property type="match status" value="1"/>
</dbReference>
<comment type="subcellular location">
    <subcellularLocation>
        <location evidence="2 6">Secreted</location>
    </subcellularLocation>
</comment>
<organism evidence="9 10">
    <name type="scientific">Lachnellula suecica</name>
    <dbReference type="NCBI Taxonomy" id="602035"/>
    <lineage>
        <taxon>Eukaryota</taxon>
        <taxon>Fungi</taxon>
        <taxon>Dikarya</taxon>
        <taxon>Ascomycota</taxon>
        <taxon>Pezizomycotina</taxon>
        <taxon>Leotiomycetes</taxon>
        <taxon>Helotiales</taxon>
        <taxon>Lachnaceae</taxon>
        <taxon>Lachnellula</taxon>
    </lineage>
</organism>
<evidence type="ECO:0000313" key="10">
    <source>
        <dbReference type="Proteomes" id="UP000469558"/>
    </source>
</evidence>
<feature type="chain" id="PRO_5035754704" description="AA9 family lytic polysaccharide monooxygenase" evidence="7">
    <location>
        <begin position="19"/>
        <end position="243"/>
    </location>
</feature>
<dbReference type="GO" id="GO:0030245">
    <property type="term" value="P:cellulose catabolic process"/>
    <property type="evidence" value="ECO:0007669"/>
    <property type="project" value="UniProtKB-UniRule"/>
</dbReference>
<comment type="domain">
    <text evidence="6">Has a modular structure: an endo-beta-1,4-glucanase catalytic module at the N-terminus, a linker rich in serines and threonines, and a C-terminal carbohydrate-binding module (CBM).</text>
</comment>
<dbReference type="AlphaFoldDB" id="A0A8T9CJT1"/>
<dbReference type="PANTHER" id="PTHR33353:SF19">
    <property type="entry name" value="GLYCOSYLHYDROLASE FAMILY 61-8 PROTEIN"/>
    <property type="match status" value="1"/>
</dbReference>
<dbReference type="OrthoDB" id="4849160at2759"/>
<keyword evidence="5" id="KW-0325">Glycoprotein</keyword>
<comment type="caution">
    <text evidence="9">The sequence shown here is derived from an EMBL/GenBank/DDBJ whole genome shotgun (WGS) entry which is preliminary data.</text>
</comment>
<comment type="function">
    <text evidence="6">Lytic polysaccharide monooxygenase (LMPO) that depolymerizes crystalline and amorphous polysaccharides via the oxidation of scissile alpha- or beta-(1-4)-glycosidic bonds, yielding C1 and/or C4 oxidation products. Catalysis by LPMOs requires the reduction of the active-site copper from Cu(II) to Cu(I) by a reducing agent and H(2)O(2) or O(2) as a cosubstrate.</text>
</comment>
<dbReference type="CDD" id="cd21175">
    <property type="entry name" value="LPMO_AA9"/>
    <property type="match status" value="1"/>
</dbReference>
<keyword evidence="4 6" id="KW-1015">Disulfide bond</keyword>
<dbReference type="EMBL" id="QGMK01000247">
    <property type="protein sequence ID" value="TVY82993.1"/>
    <property type="molecule type" value="Genomic_DNA"/>
</dbReference>
<feature type="signal peptide" evidence="7">
    <location>
        <begin position="1"/>
        <end position="18"/>
    </location>
</feature>
<dbReference type="GO" id="GO:0008810">
    <property type="term" value="F:cellulase activity"/>
    <property type="evidence" value="ECO:0007669"/>
    <property type="project" value="UniProtKB-UniRule"/>
</dbReference>
<evidence type="ECO:0000256" key="3">
    <source>
        <dbReference type="ARBA" id="ARBA00022525"/>
    </source>
</evidence>
<keyword evidence="6" id="KW-0119">Carbohydrate metabolism</keyword>
<reference evidence="9 10" key="1">
    <citation type="submission" date="2018-05" db="EMBL/GenBank/DDBJ databases">
        <title>Genome sequencing and assembly of the regulated plant pathogen Lachnellula willkommii and related sister species for the development of diagnostic species identification markers.</title>
        <authorList>
            <person name="Giroux E."/>
            <person name="Bilodeau G."/>
        </authorList>
    </citation>
    <scope>NUCLEOTIDE SEQUENCE [LARGE SCALE GENOMIC DNA]</scope>
    <source>
        <strain evidence="9 10">CBS 268.59</strain>
    </source>
</reference>
<evidence type="ECO:0000256" key="6">
    <source>
        <dbReference type="RuleBase" id="RU368122"/>
    </source>
</evidence>
<evidence type="ECO:0000256" key="1">
    <source>
        <dbReference type="ARBA" id="ARBA00001973"/>
    </source>
</evidence>
<accession>A0A8T9CJT1</accession>
<comment type="cofactor">
    <cofactor evidence="1">
        <name>Cu(2+)</name>
        <dbReference type="ChEBI" id="CHEBI:29036"/>
    </cofactor>
</comment>
<keyword evidence="6" id="KW-0136">Cellulose degradation</keyword>
<dbReference type="Proteomes" id="UP000469558">
    <property type="component" value="Unassembled WGS sequence"/>
</dbReference>
<keyword evidence="10" id="KW-1185">Reference proteome</keyword>
<comment type="catalytic activity">
    <reaction evidence="6">
        <text>[(1-&gt;4)-beta-D-glucosyl]n+m + reduced acceptor + O2 = 4-dehydro-beta-D-glucosyl-[(1-&gt;4)-beta-D-glucosyl]n-1 + [(1-&gt;4)-beta-D-glucosyl]m + acceptor + H2O.</text>
        <dbReference type="EC" id="1.14.99.56"/>
    </reaction>
</comment>